<keyword evidence="3" id="KW-1185">Reference proteome</keyword>
<protein>
    <submittedName>
        <fullName evidence="2">Uncharacterized protein</fullName>
    </submittedName>
</protein>
<sequence length="100" mass="11152">MEGPNNGKQNRPLLFACFMMMMSMKALTVLSFMPHDPKVQLYYQIAATLSLVVTVKSVVMITYLLTRGSVGQKYSLIHRVLSAAFFVIIGAIICFGVFLQ</sequence>
<dbReference type="Gramene" id="ONK55345">
    <property type="protein sequence ID" value="ONK55345"/>
    <property type="gene ID" value="A4U43_UnF4540"/>
</dbReference>
<dbReference type="AlphaFoldDB" id="A0A1R3L6U8"/>
<name>A0A1R3L6U8_ASPOF</name>
<accession>A0A1R3L6U8</accession>
<proteinExistence type="predicted"/>
<gene>
    <name evidence="2" type="ORF">A4U43_UnF4540</name>
</gene>
<evidence type="ECO:0000256" key="1">
    <source>
        <dbReference type="SAM" id="Phobius"/>
    </source>
</evidence>
<organism evidence="2 3">
    <name type="scientific">Asparagus officinalis</name>
    <name type="common">Garden asparagus</name>
    <dbReference type="NCBI Taxonomy" id="4686"/>
    <lineage>
        <taxon>Eukaryota</taxon>
        <taxon>Viridiplantae</taxon>
        <taxon>Streptophyta</taxon>
        <taxon>Embryophyta</taxon>
        <taxon>Tracheophyta</taxon>
        <taxon>Spermatophyta</taxon>
        <taxon>Magnoliopsida</taxon>
        <taxon>Liliopsida</taxon>
        <taxon>Asparagales</taxon>
        <taxon>Asparagaceae</taxon>
        <taxon>Asparagoideae</taxon>
        <taxon>Asparagus</taxon>
    </lineage>
</organism>
<dbReference type="Proteomes" id="UP000243459">
    <property type="component" value="Unassembled WGS sequence"/>
</dbReference>
<feature type="transmembrane region" description="Helical" evidence="1">
    <location>
        <begin position="12"/>
        <end position="35"/>
    </location>
</feature>
<dbReference type="EMBL" id="KV863547">
    <property type="protein sequence ID" value="ONK55345.1"/>
    <property type="molecule type" value="Genomic_DNA"/>
</dbReference>
<feature type="transmembrane region" description="Helical" evidence="1">
    <location>
        <begin position="41"/>
        <end position="64"/>
    </location>
</feature>
<evidence type="ECO:0000313" key="3">
    <source>
        <dbReference type="Proteomes" id="UP000243459"/>
    </source>
</evidence>
<feature type="transmembrane region" description="Helical" evidence="1">
    <location>
        <begin position="76"/>
        <end position="99"/>
    </location>
</feature>
<evidence type="ECO:0000313" key="2">
    <source>
        <dbReference type="EMBL" id="ONK55345.1"/>
    </source>
</evidence>
<reference evidence="3" key="1">
    <citation type="journal article" date="2017" name="Nat. Commun.">
        <title>The asparagus genome sheds light on the origin and evolution of a young Y chromosome.</title>
        <authorList>
            <person name="Harkess A."/>
            <person name="Zhou J."/>
            <person name="Xu C."/>
            <person name="Bowers J.E."/>
            <person name="Van der Hulst R."/>
            <person name="Ayyampalayam S."/>
            <person name="Mercati F."/>
            <person name="Riccardi P."/>
            <person name="McKain M.R."/>
            <person name="Kakrana A."/>
            <person name="Tang H."/>
            <person name="Ray J."/>
            <person name="Groenendijk J."/>
            <person name="Arikit S."/>
            <person name="Mathioni S.M."/>
            <person name="Nakano M."/>
            <person name="Shan H."/>
            <person name="Telgmann-Rauber A."/>
            <person name="Kanno A."/>
            <person name="Yue Z."/>
            <person name="Chen H."/>
            <person name="Li W."/>
            <person name="Chen Y."/>
            <person name="Xu X."/>
            <person name="Zhang Y."/>
            <person name="Luo S."/>
            <person name="Chen H."/>
            <person name="Gao J."/>
            <person name="Mao Z."/>
            <person name="Pires J.C."/>
            <person name="Luo M."/>
            <person name="Kudrna D."/>
            <person name="Wing R.A."/>
            <person name="Meyers B.C."/>
            <person name="Yi K."/>
            <person name="Kong H."/>
            <person name="Lavrijsen P."/>
            <person name="Sunseri F."/>
            <person name="Falavigna A."/>
            <person name="Ye Y."/>
            <person name="Leebens-Mack J.H."/>
            <person name="Chen G."/>
        </authorList>
    </citation>
    <scope>NUCLEOTIDE SEQUENCE [LARGE SCALE GENOMIC DNA]</scope>
    <source>
        <strain evidence="3">cv. DH0086</strain>
    </source>
</reference>
<keyword evidence="1" id="KW-0472">Membrane</keyword>
<keyword evidence="1" id="KW-0812">Transmembrane</keyword>
<keyword evidence="1" id="KW-1133">Transmembrane helix</keyword>